<evidence type="ECO:0000256" key="1">
    <source>
        <dbReference type="SAM" id="MobiDB-lite"/>
    </source>
</evidence>
<organism evidence="2 3">
    <name type="scientific">Pseudomonas paraeruginosa</name>
    <dbReference type="NCBI Taxonomy" id="2994495"/>
    <lineage>
        <taxon>Bacteria</taxon>
        <taxon>Pseudomonadati</taxon>
        <taxon>Pseudomonadota</taxon>
        <taxon>Gammaproteobacteria</taxon>
        <taxon>Pseudomonadales</taxon>
        <taxon>Pseudomonadaceae</taxon>
        <taxon>Pseudomonas</taxon>
    </lineage>
</organism>
<sequence>MLWQWPAAGQAAGRRGLPSPGRPADARAPIVVLRLSGPILARSPADGGRRDAPVAPW</sequence>
<dbReference type="EMBL" id="CP027169">
    <property type="protein sequence ID" value="AVK09081.1"/>
    <property type="molecule type" value="Genomic_DNA"/>
</dbReference>
<evidence type="ECO:0000313" key="2">
    <source>
        <dbReference type="EMBL" id="AVK09081.1"/>
    </source>
</evidence>
<dbReference type="AlphaFoldDB" id="A0A2R3J4H1"/>
<feature type="region of interest" description="Disordered" evidence="1">
    <location>
        <begin position="1"/>
        <end position="24"/>
    </location>
</feature>
<protein>
    <submittedName>
        <fullName evidence="2">Uncharacterized protein</fullName>
    </submittedName>
</protein>
<proteinExistence type="predicted"/>
<keyword evidence="3" id="KW-1185">Reference proteome</keyword>
<dbReference type="Proteomes" id="UP000238390">
    <property type="component" value="Chromosome"/>
</dbReference>
<evidence type="ECO:0000313" key="3">
    <source>
        <dbReference type="Proteomes" id="UP000238390"/>
    </source>
</evidence>
<gene>
    <name evidence="2" type="ORF">CSB93_2696</name>
</gene>
<name>A0A2R3J4H1_9PSED</name>
<accession>A0A2R3J4H1</accession>
<reference evidence="2 3" key="1">
    <citation type="submission" date="2018-02" db="EMBL/GenBank/DDBJ databases">
        <title>FDA/CDC Antimicrobial Resistant Isolate Bank Genome Sequencing.</title>
        <authorList>
            <person name="Benahmed F.H."/>
            <person name="Lutgring J.D."/>
            <person name="Yoo B."/>
            <person name="Machado M."/>
            <person name="Brown A."/>
            <person name="McAllister G."/>
            <person name="Perry A."/>
            <person name="Halpin A.L."/>
            <person name="Vavikolanu K."/>
            <person name="Ott S."/>
            <person name="Zhao X."/>
            <person name="Tallon L.J."/>
            <person name="Sadzewicz L."/>
            <person name="Aluvathingal J."/>
            <person name="Nadendla S."/>
            <person name="Voskania-kordi A."/>
            <person name="Simonyan V."/>
            <person name="Patel J."/>
            <person name="Shawar R.M."/>
        </authorList>
    </citation>
    <scope>NUCLEOTIDE SEQUENCE [LARGE SCALE GENOMIC DNA]</scope>
    <source>
        <strain evidence="2 3">AR_0356</strain>
    </source>
</reference>